<evidence type="ECO:0000313" key="2">
    <source>
        <dbReference type="EMBL" id="ANU22108.1"/>
    </source>
</evidence>
<keyword evidence="1" id="KW-1133">Transmembrane helix</keyword>
<name>A0A1C7EEB6_9BACL</name>
<dbReference type="EMBL" id="CP016543">
    <property type="protein sequence ID" value="ANU22108.1"/>
    <property type="molecule type" value="Genomic_DNA"/>
</dbReference>
<evidence type="ECO:0000313" key="3">
    <source>
        <dbReference type="Proteomes" id="UP000092495"/>
    </source>
</evidence>
<gene>
    <name evidence="2" type="ORF">BCM40_01595</name>
</gene>
<dbReference type="NCBIfam" id="TIGR02359">
    <property type="entry name" value="thiW"/>
    <property type="match status" value="1"/>
</dbReference>
<dbReference type="AlphaFoldDB" id="A0A1C7EEB6"/>
<keyword evidence="1" id="KW-0812">Transmembrane</keyword>
<feature type="transmembrane region" description="Helical" evidence="1">
    <location>
        <begin position="39"/>
        <end position="65"/>
    </location>
</feature>
<accession>A0A1C7EEB6</accession>
<dbReference type="STRING" id="414778.BCM40_01595"/>
<feature type="transmembrane region" description="Helical" evidence="1">
    <location>
        <begin position="71"/>
        <end position="89"/>
    </location>
</feature>
<dbReference type="InterPro" id="IPR012652">
    <property type="entry name" value="ThiW"/>
</dbReference>
<dbReference type="Pfam" id="PF09512">
    <property type="entry name" value="ThiW"/>
    <property type="match status" value="1"/>
</dbReference>
<organism evidence="2 3">
    <name type="scientific">Planococcus donghaensis</name>
    <dbReference type="NCBI Taxonomy" id="414778"/>
    <lineage>
        <taxon>Bacteria</taxon>
        <taxon>Bacillati</taxon>
        <taxon>Bacillota</taxon>
        <taxon>Bacilli</taxon>
        <taxon>Bacillales</taxon>
        <taxon>Caryophanaceae</taxon>
        <taxon>Planococcus</taxon>
    </lineage>
</organism>
<dbReference type="KEGG" id="pdg:BCM40_01595"/>
<dbReference type="Proteomes" id="UP000092495">
    <property type="component" value="Chromosome"/>
</dbReference>
<dbReference type="Gene3D" id="1.10.1760.20">
    <property type="match status" value="1"/>
</dbReference>
<keyword evidence="1" id="KW-0472">Membrane</keyword>
<dbReference type="OrthoDB" id="5516776at2"/>
<reference evidence="2" key="1">
    <citation type="submission" date="2016-10" db="EMBL/GenBank/DDBJ databases">
        <authorList>
            <person name="See-Too W.S."/>
        </authorList>
    </citation>
    <scope>NUCLEOTIDE SEQUENCE</scope>
    <source>
        <strain evidence="2">DSM 22276</strain>
    </source>
</reference>
<sequence length="168" mass="17664">MNTKKLILMAMFVAIGVAGSAFVYFPAGIARAYPIQHAINVIAAVLFGPGPAVLIAFLTGVVRVLTGTGSLLAFPGGMIGAFLAGVLYIKFGKVWFAALGEVIGTGLIASVIAVPYARLLLGTEFGALFFIPPFFISSLTGALLGMVLIVRLRKVNTLEVWQWGSGFK</sequence>
<keyword evidence="3" id="KW-1185">Reference proteome</keyword>
<evidence type="ECO:0000256" key="1">
    <source>
        <dbReference type="SAM" id="Phobius"/>
    </source>
</evidence>
<proteinExistence type="predicted"/>
<feature type="transmembrane region" description="Helical" evidence="1">
    <location>
        <begin position="6"/>
        <end position="27"/>
    </location>
</feature>
<feature type="transmembrane region" description="Helical" evidence="1">
    <location>
        <begin position="129"/>
        <end position="150"/>
    </location>
</feature>
<dbReference type="RefSeq" id="WP_065525238.1">
    <property type="nucleotide sequence ID" value="NZ_CP016543.2"/>
</dbReference>
<feature type="transmembrane region" description="Helical" evidence="1">
    <location>
        <begin position="96"/>
        <end position="117"/>
    </location>
</feature>
<protein>
    <submittedName>
        <fullName evidence="2">Energy coupling factor transporter S component ThiW</fullName>
    </submittedName>
</protein>
<dbReference type="PIRSF" id="PIRSF024534">
    <property type="entry name" value="ThiW"/>
    <property type="match status" value="1"/>
</dbReference>